<accession>A0ABD0YLC8</accession>
<reference evidence="1 2" key="1">
    <citation type="submission" date="2024-07" db="EMBL/GenBank/DDBJ databases">
        <title>Chromosome-level genome assembly of the water stick insect Ranatra chinensis (Heteroptera: Nepidae).</title>
        <authorList>
            <person name="Liu X."/>
        </authorList>
    </citation>
    <scope>NUCLEOTIDE SEQUENCE [LARGE SCALE GENOMIC DNA]</scope>
    <source>
        <strain evidence="1">Cailab_2021Rc</strain>
        <tissue evidence="1">Muscle</tissue>
    </source>
</reference>
<protein>
    <submittedName>
        <fullName evidence="1">Uncharacterized protein</fullName>
    </submittedName>
</protein>
<gene>
    <name evidence="1" type="ORF">AAG570_005555</name>
</gene>
<evidence type="ECO:0000313" key="2">
    <source>
        <dbReference type="Proteomes" id="UP001558652"/>
    </source>
</evidence>
<dbReference type="PANTHER" id="PTHR13520:SF0">
    <property type="entry name" value="RAD50-INTERACTING PROTEIN 1"/>
    <property type="match status" value="1"/>
</dbReference>
<dbReference type="AlphaFoldDB" id="A0ABD0YLC8"/>
<evidence type="ECO:0000313" key="1">
    <source>
        <dbReference type="EMBL" id="KAL1116060.1"/>
    </source>
</evidence>
<organism evidence="1 2">
    <name type="scientific">Ranatra chinensis</name>
    <dbReference type="NCBI Taxonomy" id="642074"/>
    <lineage>
        <taxon>Eukaryota</taxon>
        <taxon>Metazoa</taxon>
        <taxon>Ecdysozoa</taxon>
        <taxon>Arthropoda</taxon>
        <taxon>Hexapoda</taxon>
        <taxon>Insecta</taxon>
        <taxon>Pterygota</taxon>
        <taxon>Neoptera</taxon>
        <taxon>Paraneoptera</taxon>
        <taxon>Hemiptera</taxon>
        <taxon>Heteroptera</taxon>
        <taxon>Panheteroptera</taxon>
        <taxon>Nepomorpha</taxon>
        <taxon>Nepidae</taxon>
        <taxon>Ranatrinae</taxon>
        <taxon>Ranatra</taxon>
    </lineage>
</organism>
<comment type="caution">
    <text evidence="1">The sequence shown here is derived from an EMBL/GenBank/DDBJ whole genome shotgun (WGS) entry which is preliminary data.</text>
</comment>
<dbReference type="InterPro" id="IPR007528">
    <property type="entry name" value="RINT1_Tip20"/>
</dbReference>
<keyword evidence="2" id="KW-1185">Reference proteome</keyword>
<dbReference type="PROSITE" id="PS51386">
    <property type="entry name" value="RINT1_TIP20"/>
    <property type="match status" value="1"/>
</dbReference>
<name>A0ABD0YLC8_9HEMI</name>
<proteinExistence type="predicted"/>
<dbReference type="PANTHER" id="PTHR13520">
    <property type="entry name" value="RAD50-INTERACTING PROTEIN 1 RINT-1"/>
    <property type="match status" value="1"/>
</dbReference>
<dbReference type="Proteomes" id="UP001558652">
    <property type="component" value="Unassembled WGS sequence"/>
</dbReference>
<dbReference type="EMBL" id="JBFDAA010000018">
    <property type="protein sequence ID" value="KAL1116060.1"/>
    <property type="molecule type" value="Genomic_DNA"/>
</dbReference>
<sequence>MGDKPTNRRDKPEWYFTKIEFLSGMVQMAVDKLERDLEHVQFDDTLFSHTVDEALGFDRELRDLYPYPAALPSAASVLTQAQVFVKWIQMESKFARDKMRRMLSSATAWSEVCLDNRTTEVNRTYLAILSSMTDRYSALLQPGHKLQFVDLQIELTKELCLSFEEVLQEERQGDALNSRLPAVLNTASYLMTSLQQWQATPEMLLLEHYKDQYVDKTGSEGLDSDENSGIFQSVLNRLEVFKKESLDTLCNAIMYEVKAETRPYRKDR</sequence>
<dbReference type="Pfam" id="PF04437">
    <property type="entry name" value="RINT1_TIP1"/>
    <property type="match status" value="1"/>
</dbReference>